<feature type="chain" id="PRO_5042868033" description="WxxW domain-containing protein" evidence="5">
    <location>
        <begin position="20"/>
        <end position="231"/>
    </location>
</feature>
<reference evidence="7 8" key="1">
    <citation type="journal article" date="2023" name="Mol. Biol. Evol.">
        <title>Genomics of Secondarily Temperate Adaptation in the Only Non-Antarctic Icefish.</title>
        <authorList>
            <person name="Rivera-Colon A.G."/>
            <person name="Rayamajhi N."/>
            <person name="Minhas B.F."/>
            <person name="Madrigal G."/>
            <person name="Bilyk K.T."/>
            <person name="Yoon V."/>
            <person name="Hune M."/>
            <person name="Gregory S."/>
            <person name="Cheng C.H.C."/>
            <person name="Catchen J.M."/>
        </authorList>
    </citation>
    <scope>NUCLEOTIDE SEQUENCE [LARGE SCALE GENOMIC DNA]</scope>
    <source>
        <tissue evidence="7">White muscle</tissue>
    </source>
</reference>
<dbReference type="InterPro" id="IPR039675">
    <property type="entry name" value="CILP1/CILP2"/>
</dbReference>
<dbReference type="PANTHER" id="PTHR15031">
    <property type="entry name" value="CARTILAGE INTERMEDIATE LAYER PROTEIN CLIP"/>
    <property type="match status" value="1"/>
</dbReference>
<comment type="caution">
    <text evidence="7">The sequence shown here is derived from an EMBL/GenBank/DDBJ whole genome shotgun (WGS) entry which is preliminary data.</text>
</comment>
<feature type="domain" description="WxxW" evidence="6">
    <location>
        <begin position="131"/>
        <end position="215"/>
    </location>
</feature>
<feature type="signal peptide" evidence="5">
    <location>
        <begin position="1"/>
        <end position="19"/>
    </location>
</feature>
<proteinExistence type="predicted"/>
<comment type="subcellular location">
    <subcellularLocation>
        <location evidence="1">Secreted</location>
    </subcellularLocation>
</comment>
<protein>
    <recommendedName>
        <fullName evidence="6">WxxW domain-containing protein</fullName>
    </recommendedName>
</protein>
<dbReference type="PANTHER" id="PTHR15031:SF4">
    <property type="entry name" value="CARTILAGE INTERMEDIATE LAYER PROTEIN 1"/>
    <property type="match status" value="1"/>
</dbReference>
<evidence type="ECO:0000256" key="2">
    <source>
        <dbReference type="ARBA" id="ARBA00022525"/>
    </source>
</evidence>
<dbReference type="AlphaFoldDB" id="A0AAN8H618"/>
<dbReference type="Proteomes" id="UP001331515">
    <property type="component" value="Unassembled WGS sequence"/>
</dbReference>
<feature type="domain" description="WxxW" evidence="6">
    <location>
        <begin position="36"/>
        <end position="120"/>
    </location>
</feature>
<organism evidence="7 8">
    <name type="scientific">Champsocephalus gunnari</name>
    <name type="common">Mackerel icefish</name>
    <dbReference type="NCBI Taxonomy" id="52237"/>
    <lineage>
        <taxon>Eukaryota</taxon>
        <taxon>Metazoa</taxon>
        <taxon>Chordata</taxon>
        <taxon>Craniata</taxon>
        <taxon>Vertebrata</taxon>
        <taxon>Euteleostomi</taxon>
        <taxon>Actinopterygii</taxon>
        <taxon>Neopterygii</taxon>
        <taxon>Teleostei</taxon>
        <taxon>Neoteleostei</taxon>
        <taxon>Acanthomorphata</taxon>
        <taxon>Eupercaria</taxon>
        <taxon>Perciformes</taxon>
        <taxon>Notothenioidei</taxon>
        <taxon>Channichthyidae</taxon>
        <taxon>Champsocephalus</taxon>
    </lineage>
</organism>
<accession>A0AAN8H618</accession>
<name>A0AAN8H618_CHAGU</name>
<dbReference type="GO" id="GO:0005576">
    <property type="term" value="C:extracellular region"/>
    <property type="evidence" value="ECO:0007669"/>
    <property type="project" value="UniProtKB-SubCell"/>
</dbReference>
<gene>
    <name evidence="7" type="ORF">CgunFtcFv8_007222</name>
</gene>
<evidence type="ECO:0000259" key="6">
    <source>
        <dbReference type="Pfam" id="PF13330"/>
    </source>
</evidence>
<keyword evidence="2" id="KW-0964">Secreted</keyword>
<evidence type="ECO:0000256" key="3">
    <source>
        <dbReference type="ARBA" id="ARBA00022729"/>
    </source>
</evidence>
<evidence type="ECO:0000256" key="1">
    <source>
        <dbReference type="ARBA" id="ARBA00004613"/>
    </source>
</evidence>
<keyword evidence="8" id="KW-1185">Reference proteome</keyword>
<keyword evidence="3 5" id="KW-0732">Signal</keyword>
<dbReference type="InterPro" id="IPR025155">
    <property type="entry name" value="WxxW_domain"/>
</dbReference>
<dbReference type="EMBL" id="JAURVH010001531">
    <property type="protein sequence ID" value="KAK5903442.1"/>
    <property type="molecule type" value="Genomic_DNA"/>
</dbReference>
<keyword evidence="4" id="KW-0325">Glycoprotein</keyword>
<evidence type="ECO:0000313" key="7">
    <source>
        <dbReference type="EMBL" id="KAK5903442.1"/>
    </source>
</evidence>
<dbReference type="Pfam" id="PF13330">
    <property type="entry name" value="Mucin2_WxxW"/>
    <property type="match status" value="2"/>
</dbReference>
<sequence length="231" mass="25812">MIKLLSVAIVAALFLESHQRVPGPVLLIPKNKPQCWTDWFDRDDPSGSGDWETFSNLYKENPGKICRKPQGIEATTLSGLSVAAAGEVIFKNDATSGFVCRNVDQTQKKMCSDYRVRFSCHPPFCGGGVCWTDWFDRDNPSGTGDWELLKDLRKENPGKICKNPLSIEAVTTDTMTPAISTGQTFYIFNPTQGFVCRNKDQRKRMCRDYKVRFGCPCKKPVEPCGIVGPCI</sequence>
<evidence type="ECO:0000313" key="8">
    <source>
        <dbReference type="Proteomes" id="UP001331515"/>
    </source>
</evidence>
<evidence type="ECO:0000256" key="5">
    <source>
        <dbReference type="SAM" id="SignalP"/>
    </source>
</evidence>
<evidence type="ECO:0000256" key="4">
    <source>
        <dbReference type="ARBA" id="ARBA00023180"/>
    </source>
</evidence>